<keyword evidence="7" id="KW-0804">Transcription</keyword>
<evidence type="ECO:0000313" key="12">
    <source>
        <dbReference type="EMBL" id="BBO84247.1"/>
    </source>
</evidence>
<dbReference type="AlphaFoldDB" id="A0A5K7ZVI5"/>
<dbReference type="Gene3D" id="6.10.250.690">
    <property type="match status" value="1"/>
</dbReference>
<feature type="domain" description="Response regulatory" evidence="10">
    <location>
        <begin position="3"/>
        <end position="116"/>
    </location>
</feature>
<name>A0A5K7ZVI5_9BACT</name>
<dbReference type="GO" id="GO:0042802">
    <property type="term" value="F:identical protein binding"/>
    <property type="evidence" value="ECO:0007669"/>
    <property type="project" value="UniProtKB-ARBA"/>
</dbReference>
<dbReference type="PROSITE" id="PS50110">
    <property type="entry name" value="RESPONSE_REGULATORY"/>
    <property type="match status" value="1"/>
</dbReference>
<dbReference type="RefSeq" id="WP_155324235.1">
    <property type="nucleotide sequence ID" value="NZ_AP021876.1"/>
</dbReference>
<dbReference type="SUPFAM" id="SSF46894">
    <property type="entry name" value="C-terminal effector domain of the bipartite response regulators"/>
    <property type="match status" value="1"/>
</dbReference>
<dbReference type="CDD" id="cd00383">
    <property type="entry name" value="trans_reg_C"/>
    <property type="match status" value="1"/>
</dbReference>
<dbReference type="GO" id="GO:0000987">
    <property type="term" value="F:cis-regulatory region sequence-specific DNA binding"/>
    <property type="evidence" value="ECO:0007669"/>
    <property type="project" value="UniProtKB-ARBA"/>
</dbReference>
<dbReference type="SMART" id="SM00448">
    <property type="entry name" value="REC"/>
    <property type="match status" value="1"/>
</dbReference>
<evidence type="ECO:0000313" key="13">
    <source>
        <dbReference type="Proteomes" id="UP000425960"/>
    </source>
</evidence>
<dbReference type="GO" id="GO:0032993">
    <property type="term" value="C:protein-DNA complex"/>
    <property type="evidence" value="ECO:0007669"/>
    <property type="project" value="TreeGrafter"/>
</dbReference>
<keyword evidence="6 9" id="KW-0238">DNA-binding</keyword>
<evidence type="ECO:0000256" key="6">
    <source>
        <dbReference type="ARBA" id="ARBA00023125"/>
    </source>
</evidence>
<protein>
    <submittedName>
        <fullName evidence="12">DNA-binding response regulator</fullName>
    </submittedName>
</protein>
<feature type="DNA-binding region" description="OmpR/PhoB-type" evidence="9">
    <location>
        <begin position="119"/>
        <end position="224"/>
    </location>
</feature>
<dbReference type="InterPro" id="IPR016032">
    <property type="entry name" value="Sig_transdc_resp-reg_C-effctor"/>
</dbReference>
<evidence type="ECO:0000256" key="3">
    <source>
        <dbReference type="ARBA" id="ARBA00022553"/>
    </source>
</evidence>
<dbReference type="SUPFAM" id="SSF52172">
    <property type="entry name" value="CheY-like"/>
    <property type="match status" value="1"/>
</dbReference>
<evidence type="ECO:0000259" key="11">
    <source>
        <dbReference type="PROSITE" id="PS51755"/>
    </source>
</evidence>
<gene>
    <name evidence="12" type="primary">creB</name>
    <name evidence="12" type="ORF">DSCO28_48130</name>
</gene>
<evidence type="ECO:0000256" key="7">
    <source>
        <dbReference type="ARBA" id="ARBA00023163"/>
    </source>
</evidence>
<dbReference type="SMART" id="SM00862">
    <property type="entry name" value="Trans_reg_C"/>
    <property type="match status" value="1"/>
</dbReference>
<evidence type="ECO:0000256" key="4">
    <source>
        <dbReference type="ARBA" id="ARBA00023012"/>
    </source>
</evidence>
<keyword evidence="4" id="KW-0902">Two-component regulatory system</keyword>
<dbReference type="Gene3D" id="3.40.50.2300">
    <property type="match status" value="1"/>
</dbReference>
<dbReference type="Gene3D" id="1.10.10.10">
    <property type="entry name" value="Winged helix-like DNA-binding domain superfamily/Winged helix DNA-binding domain"/>
    <property type="match status" value="1"/>
</dbReference>
<dbReference type="InterPro" id="IPR036388">
    <property type="entry name" value="WH-like_DNA-bd_sf"/>
</dbReference>
<dbReference type="Proteomes" id="UP000425960">
    <property type="component" value="Chromosome"/>
</dbReference>
<dbReference type="InterPro" id="IPR001789">
    <property type="entry name" value="Sig_transdc_resp-reg_receiver"/>
</dbReference>
<dbReference type="Pfam" id="PF00486">
    <property type="entry name" value="Trans_reg_C"/>
    <property type="match status" value="1"/>
</dbReference>
<keyword evidence="2" id="KW-0963">Cytoplasm</keyword>
<dbReference type="KEGG" id="dov:DSCO28_48130"/>
<dbReference type="Pfam" id="PF00072">
    <property type="entry name" value="Response_reg"/>
    <property type="match status" value="1"/>
</dbReference>
<feature type="domain" description="OmpR/PhoB-type" evidence="11">
    <location>
        <begin position="119"/>
        <end position="224"/>
    </location>
</feature>
<evidence type="ECO:0000256" key="1">
    <source>
        <dbReference type="ARBA" id="ARBA00004496"/>
    </source>
</evidence>
<sequence length="229" mass="25555">MAKILIVEDEPAIADTIQYALETEGFLPLTAPTGQEALEQMAAHAVDLVILDIGLPDINGFELCKRIRRGSALPIIFLTARSEEVDRVVGLEIGGDDYVVKPFSPRELTARVKAVLRRTRSHTPADPLAQTVWAVDDAKRRIHYFGCRLELSRTEFDLLRTLIHRPGRVFTREQLMAAVWDEPEASMDRTVDAHIKNLRAKLKGVNAELDPIVTHRGTGYALKENIAPS</sequence>
<proteinExistence type="predicted"/>
<dbReference type="GO" id="GO:0045893">
    <property type="term" value="P:positive regulation of DNA-templated transcription"/>
    <property type="evidence" value="ECO:0007669"/>
    <property type="project" value="UniProtKB-ARBA"/>
</dbReference>
<dbReference type="InterPro" id="IPR001867">
    <property type="entry name" value="OmpR/PhoB-type_DNA-bd"/>
</dbReference>
<evidence type="ECO:0000256" key="8">
    <source>
        <dbReference type="PROSITE-ProRule" id="PRU00169"/>
    </source>
</evidence>
<dbReference type="NCBIfam" id="NF008296">
    <property type="entry name" value="PRK11083.1"/>
    <property type="match status" value="1"/>
</dbReference>
<evidence type="ECO:0000256" key="5">
    <source>
        <dbReference type="ARBA" id="ARBA00023015"/>
    </source>
</evidence>
<dbReference type="GO" id="GO:0000156">
    <property type="term" value="F:phosphorelay response regulator activity"/>
    <property type="evidence" value="ECO:0007669"/>
    <property type="project" value="TreeGrafter"/>
</dbReference>
<keyword evidence="5" id="KW-0805">Transcription regulation</keyword>
<comment type="subcellular location">
    <subcellularLocation>
        <location evidence="1">Cytoplasm</location>
    </subcellularLocation>
</comment>
<dbReference type="InterPro" id="IPR039420">
    <property type="entry name" value="WalR-like"/>
</dbReference>
<dbReference type="PANTHER" id="PTHR48111:SF6">
    <property type="entry name" value="TRANSCRIPTIONAL REGULATORY PROTEIN CREB"/>
    <property type="match status" value="1"/>
</dbReference>
<evidence type="ECO:0000256" key="2">
    <source>
        <dbReference type="ARBA" id="ARBA00022490"/>
    </source>
</evidence>
<organism evidence="12 13">
    <name type="scientific">Desulfosarcina ovata subsp. sediminis</name>
    <dbReference type="NCBI Taxonomy" id="885957"/>
    <lineage>
        <taxon>Bacteria</taxon>
        <taxon>Pseudomonadati</taxon>
        <taxon>Thermodesulfobacteriota</taxon>
        <taxon>Desulfobacteria</taxon>
        <taxon>Desulfobacterales</taxon>
        <taxon>Desulfosarcinaceae</taxon>
        <taxon>Desulfosarcina</taxon>
    </lineage>
</organism>
<dbReference type="InterPro" id="IPR011006">
    <property type="entry name" value="CheY-like_superfamily"/>
</dbReference>
<keyword evidence="3 8" id="KW-0597">Phosphoprotein</keyword>
<reference evidence="12 13" key="1">
    <citation type="submission" date="2019-11" db="EMBL/GenBank/DDBJ databases">
        <title>Comparative genomics of hydrocarbon-degrading Desulfosarcina strains.</title>
        <authorList>
            <person name="Watanabe M."/>
            <person name="Kojima H."/>
            <person name="Fukui M."/>
        </authorList>
    </citation>
    <scope>NUCLEOTIDE SEQUENCE [LARGE SCALE GENOMIC DNA]</scope>
    <source>
        <strain evidence="12 13">28bB2T</strain>
    </source>
</reference>
<accession>A0A5K7ZVI5</accession>
<evidence type="ECO:0000256" key="9">
    <source>
        <dbReference type="PROSITE-ProRule" id="PRU01091"/>
    </source>
</evidence>
<dbReference type="PANTHER" id="PTHR48111">
    <property type="entry name" value="REGULATOR OF RPOS"/>
    <property type="match status" value="1"/>
</dbReference>
<dbReference type="FunFam" id="3.40.50.2300:FF:000021">
    <property type="entry name" value="Two-component system response regulator KdpE"/>
    <property type="match status" value="1"/>
</dbReference>
<dbReference type="PROSITE" id="PS51755">
    <property type="entry name" value="OMPR_PHOB"/>
    <property type="match status" value="1"/>
</dbReference>
<evidence type="ECO:0000259" key="10">
    <source>
        <dbReference type="PROSITE" id="PS50110"/>
    </source>
</evidence>
<feature type="modified residue" description="4-aspartylphosphate" evidence="8">
    <location>
        <position position="52"/>
    </location>
</feature>
<dbReference type="EMBL" id="AP021876">
    <property type="protein sequence ID" value="BBO84247.1"/>
    <property type="molecule type" value="Genomic_DNA"/>
</dbReference>
<dbReference type="GO" id="GO:0005829">
    <property type="term" value="C:cytosol"/>
    <property type="evidence" value="ECO:0007669"/>
    <property type="project" value="TreeGrafter"/>
</dbReference>